<sequence length="32" mass="3843">MKDNKVYYLHFGKAIDKNEAKNDKYLNQIINN</sequence>
<accession>A0A3A6Q7H5</accession>
<proteinExistence type="predicted"/>
<evidence type="ECO:0000313" key="2">
    <source>
        <dbReference type="Proteomes" id="UP000256718"/>
    </source>
</evidence>
<evidence type="ECO:0000313" key="1">
    <source>
        <dbReference type="EMBL" id="RDY74800.1"/>
    </source>
</evidence>
<reference evidence="1 2" key="1">
    <citation type="journal article" date="2018" name="Emerg. Microbes Infect.">
        <title>Phenotypic and molecular analysis of nontypeable Group B streptococci: identification of cps2a and hybrid cps2a/cps5 Group B streptococcal capsule gene clusters.</title>
        <authorList>
            <person name="Alhhazmi A."/>
            <person name="Tyrrell G.J."/>
        </authorList>
    </citation>
    <scope>NUCLEOTIDE SEQUENCE [LARGE SCALE GENOMIC DNA]</scope>
    <source>
        <strain evidence="1 2">PLGBS17</strain>
    </source>
</reference>
<protein>
    <submittedName>
        <fullName evidence="1">Uncharacterized protein</fullName>
    </submittedName>
</protein>
<gene>
    <name evidence="1" type="ORF">C4618_12670</name>
</gene>
<name>A0A3A6Q7H5_STRAG</name>
<organism evidence="1 2">
    <name type="scientific">Streptococcus agalactiae</name>
    <dbReference type="NCBI Taxonomy" id="1311"/>
    <lineage>
        <taxon>Bacteria</taxon>
        <taxon>Bacillati</taxon>
        <taxon>Bacillota</taxon>
        <taxon>Bacilli</taxon>
        <taxon>Lactobacillales</taxon>
        <taxon>Streptococcaceae</taxon>
        <taxon>Streptococcus</taxon>
    </lineage>
</organism>
<comment type="caution">
    <text evidence="1">The sequence shown here is derived from an EMBL/GenBank/DDBJ whole genome shotgun (WGS) entry which is preliminary data.</text>
</comment>
<dbReference type="AlphaFoldDB" id="A0A3A6Q7H5"/>
<dbReference type="Proteomes" id="UP000256718">
    <property type="component" value="Unassembled WGS sequence"/>
</dbReference>
<dbReference type="EMBL" id="QHGZ01000256">
    <property type="protein sequence ID" value="RDY74800.1"/>
    <property type="molecule type" value="Genomic_DNA"/>
</dbReference>